<evidence type="ECO:0000256" key="4">
    <source>
        <dbReference type="ARBA" id="ARBA00022679"/>
    </source>
</evidence>
<evidence type="ECO:0000259" key="15">
    <source>
        <dbReference type="PROSITE" id="PS50109"/>
    </source>
</evidence>
<protein>
    <recommendedName>
        <fullName evidence="12">Sensory histidine kinase/phosphatase NtrB</fullName>
        <ecNumber evidence="2">2.7.13.3</ecNumber>
    </recommendedName>
    <alternativeName>
        <fullName evidence="13">Nitrogen regulation protein NR(II)</fullName>
    </alternativeName>
    <alternativeName>
        <fullName evidence="14">Nitrogen regulator II</fullName>
    </alternativeName>
</protein>
<evidence type="ECO:0000256" key="12">
    <source>
        <dbReference type="ARBA" id="ARBA00039567"/>
    </source>
</evidence>
<evidence type="ECO:0000256" key="9">
    <source>
        <dbReference type="ARBA" id="ARBA00023012"/>
    </source>
</evidence>
<dbReference type="PRINTS" id="PR00344">
    <property type="entry name" value="BCTRLSENSOR"/>
</dbReference>
<dbReference type="NCBIfam" id="TIGR00229">
    <property type="entry name" value="sensory_box"/>
    <property type="match status" value="1"/>
</dbReference>
<dbReference type="NCBIfam" id="NF008293">
    <property type="entry name" value="PRK11073.1"/>
    <property type="match status" value="1"/>
</dbReference>
<keyword evidence="7" id="KW-0378">Hydrolase</keyword>
<evidence type="ECO:0000256" key="7">
    <source>
        <dbReference type="ARBA" id="ARBA00022801"/>
    </source>
</evidence>
<evidence type="ECO:0000313" key="17">
    <source>
        <dbReference type="EMBL" id="GAA4948868.1"/>
    </source>
</evidence>
<dbReference type="InterPro" id="IPR004358">
    <property type="entry name" value="Sig_transdc_His_kin-like_C"/>
</dbReference>
<dbReference type="EC" id="2.7.13.3" evidence="2"/>
<dbReference type="InterPro" id="IPR003661">
    <property type="entry name" value="HisK_dim/P_dom"/>
</dbReference>
<evidence type="ECO:0000313" key="18">
    <source>
        <dbReference type="Proteomes" id="UP001409585"/>
    </source>
</evidence>
<dbReference type="SMART" id="SM00091">
    <property type="entry name" value="PAS"/>
    <property type="match status" value="1"/>
</dbReference>
<dbReference type="SUPFAM" id="SSF55874">
    <property type="entry name" value="ATPase domain of HSP90 chaperone/DNA topoisomerase II/histidine kinase"/>
    <property type="match status" value="1"/>
</dbReference>
<dbReference type="InterPro" id="IPR036097">
    <property type="entry name" value="HisK_dim/P_sf"/>
</dbReference>
<dbReference type="RefSeq" id="WP_345424307.1">
    <property type="nucleotide sequence ID" value="NZ_AP031496.1"/>
</dbReference>
<keyword evidence="18" id="KW-1185">Reference proteome</keyword>
<dbReference type="GO" id="GO:0016787">
    <property type="term" value="F:hydrolase activity"/>
    <property type="evidence" value="ECO:0007669"/>
    <property type="project" value="UniProtKB-KW"/>
</dbReference>
<dbReference type="Pfam" id="PF00512">
    <property type="entry name" value="HisKA"/>
    <property type="match status" value="1"/>
</dbReference>
<dbReference type="SMART" id="SM00388">
    <property type="entry name" value="HisKA"/>
    <property type="match status" value="1"/>
</dbReference>
<dbReference type="InterPro" id="IPR035965">
    <property type="entry name" value="PAS-like_dom_sf"/>
</dbReference>
<dbReference type="Pfam" id="PF00989">
    <property type="entry name" value="PAS"/>
    <property type="match status" value="1"/>
</dbReference>
<reference evidence="18" key="1">
    <citation type="journal article" date="2019" name="Int. J. Syst. Evol. Microbiol.">
        <title>The Global Catalogue of Microorganisms (GCM) 10K type strain sequencing project: providing services to taxonomists for standard genome sequencing and annotation.</title>
        <authorList>
            <consortium name="The Broad Institute Genomics Platform"/>
            <consortium name="The Broad Institute Genome Sequencing Center for Infectious Disease"/>
            <person name="Wu L."/>
            <person name="Ma J."/>
        </authorList>
    </citation>
    <scope>NUCLEOTIDE SEQUENCE [LARGE SCALE GENOMIC DNA]</scope>
    <source>
        <strain evidence="18">JCM 19134</strain>
    </source>
</reference>
<evidence type="ECO:0000256" key="6">
    <source>
        <dbReference type="ARBA" id="ARBA00022777"/>
    </source>
</evidence>
<keyword evidence="4" id="KW-0808">Transferase</keyword>
<dbReference type="SMART" id="SM00387">
    <property type="entry name" value="HATPase_c"/>
    <property type="match status" value="1"/>
</dbReference>
<evidence type="ECO:0000259" key="16">
    <source>
        <dbReference type="PROSITE" id="PS50112"/>
    </source>
</evidence>
<dbReference type="InterPro" id="IPR000014">
    <property type="entry name" value="PAS"/>
</dbReference>
<dbReference type="InterPro" id="IPR013767">
    <property type="entry name" value="PAS_fold"/>
</dbReference>
<evidence type="ECO:0000256" key="1">
    <source>
        <dbReference type="ARBA" id="ARBA00000085"/>
    </source>
</evidence>
<comment type="catalytic activity">
    <reaction evidence="1">
        <text>ATP + protein L-histidine = ADP + protein N-phospho-L-histidine.</text>
        <dbReference type="EC" id="2.7.13.3"/>
    </reaction>
</comment>
<keyword evidence="5" id="KW-0547">Nucleotide-binding</keyword>
<evidence type="ECO:0000256" key="10">
    <source>
        <dbReference type="ARBA" id="ARBA00023231"/>
    </source>
</evidence>
<dbReference type="Gene3D" id="1.10.287.130">
    <property type="match status" value="1"/>
</dbReference>
<dbReference type="AlphaFoldDB" id="A0AAV3U5B6"/>
<feature type="domain" description="PAS" evidence="16">
    <location>
        <begin position="3"/>
        <end position="54"/>
    </location>
</feature>
<evidence type="ECO:0000256" key="5">
    <source>
        <dbReference type="ARBA" id="ARBA00022741"/>
    </source>
</evidence>
<keyword evidence="6 17" id="KW-0418">Kinase</keyword>
<dbReference type="Pfam" id="PF02518">
    <property type="entry name" value="HATPase_c"/>
    <property type="match status" value="1"/>
</dbReference>
<gene>
    <name evidence="17" type="primary">ntrB</name>
    <name evidence="17" type="ORF">GCM10025791_31200</name>
</gene>
<dbReference type="SUPFAM" id="SSF55785">
    <property type="entry name" value="PYP-like sensor domain (PAS domain)"/>
    <property type="match status" value="1"/>
</dbReference>
<dbReference type="InterPro" id="IPR036890">
    <property type="entry name" value="HATPase_C_sf"/>
</dbReference>
<evidence type="ECO:0000256" key="3">
    <source>
        <dbReference type="ARBA" id="ARBA00022553"/>
    </source>
</evidence>
<dbReference type="GO" id="GO:0000155">
    <property type="term" value="F:phosphorelay sensor kinase activity"/>
    <property type="evidence" value="ECO:0007669"/>
    <property type="project" value="InterPro"/>
</dbReference>
<organism evidence="17 18">
    <name type="scientific">Halioxenophilus aromaticivorans</name>
    <dbReference type="NCBI Taxonomy" id="1306992"/>
    <lineage>
        <taxon>Bacteria</taxon>
        <taxon>Pseudomonadati</taxon>
        <taxon>Pseudomonadota</taxon>
        <taxon>Gammaproteobacteria</taxon>
        <taxon>Alteromonadales</taxon>
        <taxon>Alteromonadaceae</taxon>
        <taxon>Halioxenophilus</taxon>
    </lineage>
</organism>
<comment type="function">
    <text evidence="11">Member of the two-component regulatory system NtrB/NtrC, which controls expression of the nitrogen-regulated (ntr) genes in response to nitrogen limitation. Under conditions of nitrogen limitation, NtrB autophosphorylates and transfers the phosphoryl group to NtrC. In the presence of nitrogen, acts as a phosphatase that dephosphorylates and inactivates NtrC.</text>
</comment>
<name>A0AAV3U5B6_9ALTE</name>
<evidence type="ECO:0000256" key="2">
    <source>
        <dbReference type="ARBA" id="ARBA00012438"/>
    </source>
</evidence>
<dbReference type="CDD" id="cd00082">
    <property type="entry name" value="HisKA"/>
    <property type="match status" value="1"/>
</dbReference>
<dbReference type="Gene3D" id="3.30.565.10">
    <property type="entry name" value="Histidine kinase-like ATPase, C-terminal domain"/>
    <property type="match status" value="1"/>
</dbReference>
<feature type="domain" description="Histidine kinase" evidence="15">
    <location>
        <begin position="136"/>
        <end position="352"/>
    </location>
</feature>
<dbReference type="InterPro" id="IPR003594">
    <property type="entry name" value="HATPase_dom"/>
</dbReference>
<dbReference type="Proteomes" id="UP001409585">
    <property type="component" value="Unassembled WGS sequence"/>
</dbReference>
<evidence type="ECO:0000256" key="8">
    <source>
        <dbReference type="ARBA" id="ARBA00022840"/>
    </source>
</evidence>
<dbReference type="GO" id="GO:0005524">
    <property type="term" value="F:ATP binding"/>
    <property type="evidence" value="ECO:0007669"/>
    <property type="project" value="UniProtKB-KW"/>
</dbReference>
<dbReference type="InterPro" id="IPR005467">
    <property type="entry name" value="His_kinase_dom"/>
</dbReference>
<dbReference type="PANTHER" id="PTHR43065">
    <property type="entry name" value="SENSOR HISTIDINE KINASE"/>
    <property type="match status" value="1"/>
</dbReference>
<dbReference type="EMBL" id="BAABLX010000028">
    <property type="protein sequence ID" value="GAA4948868.1"/>
    <property type="molecule type" value="Genomic_DNA"/>
</dbReference>
<keyword evidence="9" id="KW-0902">Two-component regulatory system</keyword>
<accession>A0AAV3U5B6</accession>
<dbReference type="PROSITE" id="PS50109">
    <property type="entry name" value="HIS_KIN"/>
    <property type="match status" value="1"/>
</dbReference>
<keyword evidence="8" id="KW-0067">ATP-binding</keyword>
<evidence type="ECO:0000256" key="14">
    <source>
        <dbReference type="ARBA" id="ARBA00043094"/>
    </source>
</evidence>
<sequence>MSVEPQFTYLLDSLSTAIVVVNEALEIHYINSAAESLLAISKERITGSPITDYIAETESAITAIKDALSAQRHYTKRRAHWRLHNGQRITVDYSVTPNQDLPGLVLEVQPLDRLLRITREEALNASQETTRSLIRGVAHEIKNPLGGIRGAAQLLARELDNPELHEYTDVIIDESDRLRNLVDRMLGPRQVPRWAMVNIHEVLERVATLINAESHGGVFIKRDYDPSIPPLPGDNELLIQSLLNIVRNAMQALTESNTDEPTIKLCTRIQRQFSIGRRCHPLVCRIDIEDNGPGIPADIIEDIFFPMISGRAEGTGLGLAISQQLIIQHHGQILCESAPGTTKFTIYLPMEPGYAENE</sequence>
<comment type="caution">
    <text evidence="17">The sequence shown here is derived from an EMBL/GenBank/DDBJ whole genome shotgun (WGS) entry which is preliminary data.</text>
</comment>
<dbReference type="GO" id="GO:0006355">
    <property type="term" value="P:regulation of DNA-templated transcription"/>
    <property type="evidence" value="ECO:0007669"/>
    <property type="project" value="InterPro"/>
</dbReference>
<dbReference type="CDD" id="cd00130">
    <property type="entry name" value="PAS"/>
    <property type="match status" value="1"/>
</dbReference>
<dbReference type="SUPFAM" id="SSF47384">
    <property type="entry name" value="Homodimeric domain of signal transducing histidine kinase"/>
    <property type="match status" value="1"/>
</dbReference>
<dbReference type="PROSITE" id="PS50112">
    <property type="entry name" value="PAS"/>
    <property type="match status" value="1"/>
</dbReference>
<proteinExistence type="predicted"/>
<evidence type="ECO:0000256" key="13">
    <source>
        <dbReference type="ARBA" id="ARBA00042313"/>
    </source>
</evidence>
<evidence type="ECO:0000256" key="11">
    <source>
        <dbReference type="ARBA" id="ARBA00037696"/>
    </source>
</evidence>
<dbReference type="Gene3D" id="3.30.450.20">
    <property type="entry name" value="PAS domain"/>
    <property type="match status" value="1"/>
</dbReference>
<keyword evidence="10" id="KW-0535">Nitrogen fixation</keyword>
<keyword evidence="3" id="KW-0597">Phosphoprotein</keyword>
<dbReference type="PANTHER" id="PTHR43065:SF16">
    <property type="entry name" value="SENSORY HISTIDINE KINASE_PHOSPHATASE NTRB"/>
    <property type="match status" value="1"/>
</dbReference>